<dbReference type="KEGG" id="buz:AYM40_07425"/>
<reference evidence="3 4" key="1">
    <citation type="journal article" date="2016" name="Gene">
        <title>PacBio SMRT assembly of a complex multi-replicon genome reveals chlorocatechol degradative operon in a region of genome plasticity.</title>
        <authorList>
            <person name="Ricker N."/>
            <person name="Shen S.Y."/>
            <person name="Goordial J."/>
            <person name="Jin S."/>
            <person name="Fulthorpe R.R."/>
        </authorList>
    </citation>
    <scope>NUCLEOTIDE SEQUENCE [LARGE SCALE GENOMIC DNA]</scope>
    <source>
        <strain evidence="3 4">OLGA172</strain>
    </source>
</reference>
<keyword evidence="2" id="KW-1134">Transmembrane beta strand</keyword>
<dbReference type="GO" id="GO:0005886">
    <property type="term" value="C:plasma membrane"/>
    <property type="evidence" value="ECO:0007669"/>
    <property type="project" value="UniProtKB-SubCell"/>
</dbReference>
<evidence type="ECO:0000313" key="3">
    <source>
        <dbReference type="EMBL" id="ANB72213.1"/>
    </source>
</evidence>
<evidence type="ECO:0000256" key="2">
    <source>
        <dbReference type="RuleBase" id="RU362097"/>
    </source>
</evidence>
<dbReference type="Gene3D" id="1.20.1600.10">
    <property type="entry name" value="Outer membrane efflux proteins (OEP)"/>
    <property type="match status" value="1"/>
</dbReference>
<dbReference type="NCBIfam" id="TIGR01845">
    <property type="entry name" value="outer_NodT"/>
    <property type="match status" value="1"/>
</dbReference>
<comment type="subcellular location">
    <subcellularLocation>
        <location evidence="2">Cell membrane</location>
        <topology evidence="2">Lipid-anchor</topology>
    </subcellularLocation>
</comment>
<proteinExistence type="inferred from homology"/>
<sequence>MKQLLCKAGLASLLLAVVACTVGPNYEVPKDAMINAPGAAGSLTDANGQEVTVGTVPSNWWHLYDDPVLDGLVRDALHSNTDLRVAASNLARASFVTEEAQEAGGLSGKASGALARAQESGEAFLLPEKVPVANEGDFGISVSYQFDLFGTLKRGVESAGADQQAVQAAGDVARITVVADVVRSYVENCAAGEEQQVAQHSLDLQDESLALTKRLRDAGRSNEPDVTRSRAQAATLRADMPRFTARKRAALYRLAMLTGRTPNDLPPAVGACNKTPRIAQPIPVGDGAALLKRRPDIRQAERKLASATARVGVATGSLYPTVSIGASVGATGVAEDLGTAPTQRWNVGPMITWVFPANGARARVRAAEATTSLALAQFDGVVLNALRETESSLASYAGDLARAAALKDAQQLARRSADETHRFYLAGRQSSLADLDGMRTLSSADSQVAAAETQVTLDQVNLFLALGGGWESE</sequence>
<evidence type="ECO:0000256" key="1">
    <source>
        <dbReference type="ARBA" id="ARBA00007613"/>
    </source>
</evidence>
<keyword evidence="2" id="KW-0732">Signal</keyword>
<keyword evidence="2" id="KW-0564">Palmitate</keyword>
<dbReference type="PANTHER" id="PTHR30203:SF21">
    <property type="entry name" value="OUTER MEMBRANE COMPONENT OF MULTIDRUG EFFLUX PUMP-RELATED"/>
    <property type="match status" value="1"/>
</dbReference>
<dbReference type="GO" id="GO:0015562">
    <property type="term" value="F:efflux transmembrane transporter activity"/>
    <property type="evidence" value="ECO:0007669"/>
    <property type="project" value="InterPro"/>
</dbReference>
<keyword evidence="2" id="KW-0472">Membrane</keyword>
<dbReference type="PROSITE" id="PS51257">
    <property type="entry name" value="PROKAR_LIPOPROTEIN"/>
    <property type="match status" value="1"/>
</dbReference>
<evidence type="ECO:0000313" key="4">
    <source>
        <dbReference type="Proteomes" id="UP000076852"/>
    </source>
</evidence>
<dbReference type="Proteomes" id="UP000076852">
    <property type="component" value="Chromosome 1"/>
</dbReference>
<feature type="chain" id="PRO_5007747622" evidence="2">
    <location>
        <begin position="22"/>
        <end position="473"/>
    </location>
</feature>
<dbReference type="AlphaFoldDB" id="A0A161IAZ0"/>
<keyword evidence="2" id="KW-0449">Lipoprotein</keyword>
<comment type="similarity">
    <text evidence="1 2">Belongs to the outer membrane factor (OMF) (TC 1.B.17) family.</text>
</comment>
<dbReference type="OrthoDB" id="9770517at2"/>
<dbReference type="RefSeq" id="WP_063495649.1">
    <property type="nucleotide sequence ID" value="NZ_CP014578.1"/>
</dbReference>
<dbReference type="InterPro" id="IPR003423">
    <property type="entry name" value="OMP_efflux"/>
</dbReference>
<dbReference type="Gene3D" id="2.20.200.10">
    <property type="entry name" value="Outer membrane efflux proteins (OEP)"/>
    <property type="match status" value="1"/>
</dbReference>
<gene>
    <name evidence="3" type="ORF">AYM40_07425</name>
</gene>
<feature type="signal peptide" evidence="2">
    <location>
        <begin position="1"/>
        <end position="21"/>
    </location>
</feature>
<keyword evidence="2" id="KW-0812">Transmembrane</keyword>
<dbReference type="PANTHER" id="PTHR30203">
    <property type="entry name" value="OUTER MEMBRANE CATION EFFLUX PROTEIN"/>
    <property type="match status" value="1"/>
</dbReference>
<dbReference type="EMBL" id="CP014578">
    <property type="protein sequence ID" value="ANB72213.1"/>
    <property type="molecule type" value="Genomic_DNA"/>
</dbReference>
<name>A0A161IAZ0_9BURK</name>
<accession>A0A161IAZ0</accession>
<dbReference type="STRING" id="1804984.AYM40_07425"/>
<dbReference type="InterPro" id="IPR010131">
    <property type="entry name" value="MdtP/NodT-like"/>
</dbReference>
<dbReference type="SUPFAM" id="SSF56954">
    <property type="entry name" value="Outer membrane efflux proteins (OEP)"/>
    <property type="match status" value="1"/>
</dbReference>
<protein>
    <submittedName>
        <fullName evidence="3">RND transporter</fullName>
    </submittedName>
</protein>
<organism evidence="3 4">
    <name type="scientific">Paraburkholderia phytofirmans OLGA172</name>
    <dbReference type="NCBI Taxonomy" id="1417228"/>
    <lineage>
        <taxon>Bacteria</taxon>
        <taxon>Pseudomonadati</taxon>
        <taxon>Pseudomonadota</taxon>
        <taxon>Betaproteobacteria</taxon>
        <taxon>Burkholderiales</taxon>
        <taxon>Burkholderiaceae</taxon>
        <taxon>Paraburkholderia</taxon>
    </lineage>
</organism>
<keyword evidence="4" id="KW-1185">Reference proteome</keyword>
<dbReference type="Pfam" id="PF02321">
    <property type="entry name" value="OEP"/>
    <property type="match status" value="2"/>
</dbReference>